<keyword evidence="7" id="KW-0503">Monooxygenase</keyword>
<evidence type="ECO:0000313" key="7">
    <source>
        <dbReference type="EMBL" id="KAF5541485.1"/>
    </source>
</evidence>
<evidence type="ECO:0000256" key="4">
    <source>
        <dbReference type="ARBA" id="ARBA00022827"/>
    </source>
</evidence>
<dbReference type="InterPro" id="IPR050775">
    <property type="entry name" value="FAD-binding_Monooxygenases"/>
</dbReference>
<comment type="similarity">
    <text evidence="2">Belongs to the FAD-binding monooxygenase family.</text>
</comment>
<dbReference type="PANTHER" id="PTHR43098">
    <property type="entry name" value="L-ORNITHINE N(5)-MONOOXYGENASE-RELATED"/>
    <property type="match status" value="1"/>
</dbReference>
<dbReference type="PANTHER" id="PTHR43098:SF2">
    <property type="entry name" value="FAD-BINDING MONOOXYGENASE AUSB-RELATED"/>
    <property type="match status" value="1"/>
</dbReference>
<dbReference type="OrthoDB" id="66881at2759"/>
<dbReference type="AlphaFoldDB" id="A0A8H5IQ84"/>
<keyword evidence="8" id="KW-1185">Reference proteome</keyword>
<evidence type="ECO:0000256" key="6">
    <source>
        <dbReference type="ARBA" id="ARBA00023002"/>
    </source>
</evidence>
<dbReference type="Gene3D" id="3.50.50.60">
    <property type="entry name" value="FAD/NAD(P)-binding domain"/>
    <property type="match status" value="1"/>
</dbReference>
<sequence>MDAASRRSQKNEVVVKGEQFNIDVLVLSTGYKSPFLYSPPGRVGIKVFSRDGIDLDAKWSSGVTTLHDMMSHDFPNMFWPGFIQGGGNPNYTFIADQAAKQFAYIVATGAKEAQKTVPNDSRYKYNFTNEATAVAEAEWAQKTVSQAHMFGASAGCTPSYINAEGEFC</sequence>
<evidence type="ECO:0000256" key="1">
    <source>
        <dbReference type="ARBA" id="ARBA00001974"/>
    </source>
</evidence>
<proteinExistence type="inferred from homology"/>
<dbReference type="EMBL" id="JAAOAQ010000566">
    <property type="protein sequence ID" value="KAF5541485.1"/>
    <property type="molecule type" value="Genomic_DNA"/>
</dbReference>
<dbReference type="GO" id="GO:0004497">
    <property type="term" value="F:monooxygenase activity"/>
    <property type="evidence" value="ECO:0007669"/>
    <property type="project" value="UniProtKB-KW"/>
</dbReference>
<dbReference type="SUPFAM" id="SSF51905">
    <property type="entry name" value="FAD/NAD(P)-binding domain"/>
    <property type="match status" value="1"/>
</dbReference>
<keyword evidence="6" id="KW-0560">Oxidoreductase</keyword>
<evidence type="ECO:0000256" key="2">
    <source>
        <dbReference type="ARBA" id="ARBA00010139"/>
    </source>
</evidence>
<evidence type="ECO:0000256" key="5">
    <source>
        <dbReference type="ARBA" id="ARBA00022857"/>
    </source>
</evidence>
<keyword evidence="3" id="KW-0285">Flavoprotein</keyword>
<protein>
    <submittedName>
        <fullName evidence="7">Cyclohexanone 1 2-monooxygenase</fullName>
    </submittedName>
</protein>
<name>A0A8H5IQ84_9HYPO</name>
<dbReference type="InterPro" id="IPR036188">
    <property type="entry name" value="FAD/NAD-bd_sf"/>
</dbReference>
<keyword evidence="4" id="KW-0274">FAD</keyword>
<keyword evidence="5" id="KW-0521">NADP</keyword>
<comment type="caution">
    <text evidence="7">The sequence shown here is derived from an EMBL/GenBank/DDBJ whole genome shotgun (WGS) entry which is preliminary data.</text>
</comment>
<dbReference type="Proteomes" id="UP000582016">
    <property type="component" value="Unassembled WGS sequence"/>
</dbReference>
<evidence type="ECO:0000256" key="3">
    <source>
        <dbReference type="ARBA" id="ARBA00022630"/>
    </source>
</evidence>
<comment type="cofactor">
    <cofactor evidence="1">
        <name>FAD</name>
        <dbReference type="ChEBI" id="CHEBI:57692"/>
    </cofactor>
</comment>
<reference evidence="7 8" key="1">
    <citation type="submission" date="2020-05" db="EMBL/GenBank/DDBJ databases">
        <title>Identification and distribution of gene clusters putatively required for synthesis of sphingolipid metabolism inhibitors in phylogenetically diverse species of the filamentous fungus Fusarium.</title>
        <authorList>
            <person name="Kim H.-S."/>
            <person name="Busman M."/>
            <person name="Brown D.W."/>
            <person name="Divon H."/>
            <person name="Uhlig S."/>
            <person name="Proctor R.H."/>
        </authorList>
    </citation>
    <scope>NUCLEOTIDE SEQUENCE [LARGE SCALE GENOMIC DNA]</scope>
    <source>
        <strain evidence="7 8">NRRL 13617</strain>
    </source>
</reference>
<gene>
    <name evidence="7" type="ORF">FPHYL_11834</name>
</gene>
<evidence type="ECO:0000313" key="8">
    <source>
        <dbReference type="Proteomes" id="UP000582016"/>
    </source>
</evidence>
<accession>A0A8H5IQ84</accession>
<organism evidence="7 8">
    <name type="scientific">Fusarium phyllophilum</name>
    <dbReference type="NCBI Taxonomy" id="47803"/>
    <lineage>
        <taxon>Eukaryota</taxon>
        <taxon>Fungi</taxon>
        <taxon>Dikarya</taxon>
        <taxon>Ascomycota</taxon>
        <taxon>Pezizomycotina</taxon>
        <taxon>Sordariomycetes</taxon>
        <taxon>Hypocreomycetidae</taxon>
        <taxon>Hypocreales</taxon>
        <taxon>Nectriaceae</taxon>
        <taxon>Fusarium</taxon>
        <taxon>Fusarium fujikuroi species complex</taxon>
    </lineage>
</organism>